<evidence type="ECO:0000256" key="6">
    <source>
        <dbReference type="ARBA" id="ARBA00023136"/>
    </source>
</evidence>
<keyword evidence="5 7" id="KW-1133">Transmembrane helix</keyword>
<dbReference type="Proteomes" id="UP000190105">
    <property type="component" value="Unassembled WGS sequence"/>
</dbReference>
<keyword evidence="6 7" id="KW-0472">Membrane</keyword>
<dbReference type="InterPro" id="IPR006043">
    <property type="entry name" value="NCS2"/>
</dbReference>
<dbReference type="GO" id="GO:0005886">
    <property type="term" value="C:plasma membrane"/>
    <property type="evidence" value="ECO:0007669"/>
    <property type="project" value="UniProtKB-ARBA"/>
</dbReference>
<dbReference type="RefSeq" id="WP_078697374.1">
    <property type="nucleotide sequence ID" value="NZ_FUYH01000023.1"/>
</dbReference>
<dbReference type="AlphaFoldDB" id="A0A1T4Y4Z3"/>
<feature type="transmembrane region" description="Helical" evidence="7">
    <location>
        <begin position="50"/>
        <end position="66"/>
    </location>
</feature>
<feature type="transmembrane region" description="Helical" evidence="7">
    <location>
        <begin position="98"/>
        <end position="116"/>
    </location>
</feature>
<evidence type="ECO:0000256" key="7">
    <source>
        <dbReference type="SAM" id="Phobius"/>
    </source>
</evidence>
<evidence type="ECO:0000256" key="2">
    <source>
        <dbReference type="ARBA" id="ARBA00008821"/>
    </source>
</evidence>
<feature type="transmembrane region" description="Helical" evidence="7">
    <location>
        <begin position="302"/>
        <end position="320"/>
    </location>
</feature>
<gene>
    <name evidence="8" type="ORF">SAMN05443428_1234</name>
</gene>
<feature type="transmembrane region" description="Helical" evidence="7">
    <location>
        <begin position="128"/>
        <end position="149"/>
    </location>
</feature>
<comment type="subcellular location">
    <subcellularLocation>
        <location evidence="1">Membrane</location>
        <topology evidence="1">Multi-pass membrane protein</topology>
    </subcellularLocation>
</comment>
<sequence length="412" mass="43506">MAQKVITEEIVVQEISTFDKVKRVILAIQHLIAMFGATVLVPILTGLDPSVSIFSAGLGTLIFHFCTKKKVPVFLGSSFAFIPGIIAVKQAYGDLRYAQGGIVVAGLIYVLVSFVVEKIGVERIRKVLPAQVVGPMIMVIGLNLVPVAYGSAKTNFMVSIVTLLTAVSVTFLGKGLVKQLSIIIGVTTGYILSAFMGIVDTTAVKTSALIAVPNFTLPKFDAAAIAIIAPVVLAVFMEHIGDITTNGQVVGQDFIKDPGLNRTLLGDGLATMVAGFIGGPANTTYGENTGVLAITKNYDPSILRMTAVFAMILGFVGKVGGFLKTIPVPVMGGISFMLYSMIALIGVQTIRNSKVEFNIKNIIIMATVLILGLLPTYAKINIGIPVTKTVSISGLSFAAIVGVIVNMVLNRE</sequence>
<dbReference type="InterPro" id="IPR006042">
    <property type="entry name" value="Xan_ur_permease"/>
</dbReference>
<proteinExistence type="inferred from homology"/>
<dbReference type="NCBIfam" id="TIGR00801">
    <property type="entry name" value="ncs2"/>
    <property type="match status" value="1"/>
</dbReference>
<dbReference type="OrthoDB" id="9779092at2"/>
<feature type="transmembrane region" description="Helical" evidence="7">
    <location>
        <begin position="390"/>
        <end position="409"/>
    </location>
</feature>
<evidence type="ECO:0000256" key="4">
    <source>
        <dbReference type="ARBA" id="ARBA00022692"/>
    </source>
</evidence>
<dbReference type="PANTHER" id="PTHR42810:SF2">
    <property type="entry name" value="PURINE PERMEASE C1399.01C-RELATED"/>
    <property type="match status" value="1"/>
</dbReference>
<dbReference type="PANTHER" id="PTHR42810">
    <property type="entry name" value="PURINE PERMEASE C1399.01C-RELATED"/>
    <property type="match status" value="1"/>
</dbReference>
<feature type="transmembrane region" description="Helical" evidence="7">
    <location>
        <begin position="326"/>
        <end position="347"/>
    </location>
</feature>
<feature type="transmembrane region" description="Helical" evidence="7">
    <location>
        <begin position="180"/>
        <end position="199"/>
    </location>
</feature>
<dbReference type="GO" id="GO:0042907">
    <property type="term" value="F:xanthine transmembrane transporter activity"/>
    <property type="evidence" value="ECO:0007669"/>
    <property type="project" value="TreeGrafter"/>
</dbReference>
<feature type="transmembrane region" description="Helical" evidence="7">
    <location>
        <begin position="155"/>
        <end position="173"/>
    </location>
</feature>
<evidence type="ECO:0000256" key="3">
    <source>
        <dbReference type="ARBA" id="ARBA00022448"/>
    </source>
</evidence>
<reference evidence="9" key="1">
    <citation type="submission" date="2017-02" db="EMBL/GenBank/DDBJ databases">
        <authorList>
            <person name="Varghese N."/>
            <person name="Submissions S."/>
        </authorList>
    </citation>
    <scope>NUCLEOTIDE SEQUENCE [LARGE SCALE GENOMIC DNA]</scope>
    <source>
        <strain evidence="9">USBA 833</strain>
    </source>
</reference>
<feature type="transmembrane region" description="Helical" evidence="7">
    <location>
        <begin position="219"/>
        <end position="237"/>
    </location>
</feature>
<feature type="transmembrane region" description="Helical" evidence="7">
    <location>
        <begin position="359"/>
        <end position="378"/>
    </location>
</feature>
<organism evidence="8 9">
    <name type="scientific">Caloramator quimbayensis</name>
    <dbReference type="NCBI Taxonomy" id="1147123"/>
    <lineage>
        <taxon>Bacteria</taxon>
        <taxon>Bacillati</taxon>
        <taxon>Bacillota</taxon>
        <taxon>Clostridia</taxon>
        <taxon>Eubacteriales</taxon>
        <taxon>Clostridiaceae</taxon>
        <taxon>Caloramator</taxon>
    </lineage>
</organism>
<keyword evidence="3" id="KW-0813">Transport</keyword>
<accession>A0A1T4Y4Z3</accession>
<name>A0A1T4Y4Z3_9CLOT</name>
<dbReference type="EMBL" id="FUYH01000023">
    <property type="protein sequence ID" value="SKA96894.1"/>
    <property type="molecule type" value="Genomic_DNA"/>
</dbReference>
<feature type="transmembrane region" description="Helical" evidence="7">
    <location>
        <begin position="73"/>
        <end position="92"/>
    </location>
</feature>
<dbReference type="Pfam" id="PF00860">
    <property type="entry name" value="Xan_ur_permease"/>
    <property type="match status" value="1"/>
</dbReference>
<evidence type="ECO:0000256" key="1">
    <source>
        <dbReference type="ARBA" id="ARBA00004141"/>
    </source>
</evidence>
<evidence type="ECO:0000313" key="9">
    <source>
        <dbReference type="Proteomes" id="UP000190105"/>
    </source>
</evidence>
<keyword evidence="9" id="KW-1185">Reference proteome</keyword>
<protein>
    <submittedName>
        <fullName evidence="8">Uracil permease</fullName>
    </submittedName>
</protein>
<comment type="similarity">
    <text evidence="2">Belongs to the nucleobase:cation symporter-2 (NCS2) (TC 2.A.40) family.</text>
</comment>
<evidence type="ECO:0000256" key="5">
    <source>
        <dbReference type="ARBA" id="ARBA00022989"/>
    </source>
</evidence>
<dbReference type="PROSITE" id="PS01116">
    <property type="entry name" value="XANTH_URACIL_PERMASE"/>
    <property type="match status" value="1"/>
</dbReference>
<keyword evidence="4 7" id="KW-0812">Transmembrane</keyword>
<evidence type="ECO:0000313" key="8">
    <source>
        <dbReference type="EMBL" id="SKA96894.1"/>
    </source>
</evidence>
<dbReference type="STRING" id="1147123.SAMN05443428_1234"/>
<feature type="transmembrane region" description="Helical" evidence="7">
    <location>
        <begin position="24"/>
        <end position="44"/>
    </location>
</feature>